<dbReference type="Proteomes" id="UP000199475">
    <property type="component" value="Unassembled WGS sequence"/>
</dbReference>
<dbReference type="PROSITE" id="PS51257">
    <property type="entry name" value="PROKAR_LIPOPROTEIN"/>
    <property type="match status" value="1"/>
</dbReference>
<evidence type="ECO:0000256" key="1">
    <source>
        <dbReference type="ARBA" id="ARBA00022729"/>
    </source>
</evidence>
<dbReference type="STRING" id="686624.SAMN04488242_1145"/>
<organism evidence="4 5">
    <name type="scientific">Tessaracoccus oleiagri</name>
    <dbReference type="NCBI Taxonomy" id="686624"/>
    <lineage>
        <taxon>Bacteria</taxon>
        <taxon>Bacillati</taxon>
        <taxon>Actinomycetota</taxon>
        <taxon>Actinomycetes</taxon>
        <taxon>Propionibacteriales</taxon>
        <taxon>Propionibacteriaceae</taxon>
        <taxon>Tessaracoccus</taxon>
    </lineage>
</organism>
<feature type="chain" id="PRO_5038600480" evidence="2">
    <location>
        <begin position="21"/>
        <end position="163"/>
    </location>
</feature>
<dbReference type="Gene3D" id="3.40.190.10">
    <property type="entry name" value="Periplasmic binding protein-like II"/>
    <property type="match status" value="1"/>
</dbReference>
<evidence type="ECO:0000256" key="2">
    <source>
        <dbReference type="SAM" id="SignalP"/>
    </source>
</evidence>
<reference evidence="4 5" key="1">
    <citation type="submission" date="2016-10" db="EMBL/GenBank/DDBJ databases">
        <authorList>
            <person name="de Groot N.N."/>
        </authorList>
    </citation>
    <scope>NUCLEOTIDE SEQUENCE [LARGE SCALE GENOMIC DNA]</scope>
    <source>
        <strain evidence="4 5">CGMCC 1.9159</strain>
    </source>
</reference>
<keyword evidence="5" id="KW-1185">Reference proteome</keyword>
<feature type="domain" description="Solute-binding protein family 3/N-terminal" evidence="3">
    <location>
        <begin position="43"/>
        <end position="157"/>
    </location>
</feature>
<dbReference type="OrthoDB" id="6150901at2"/>
<feature type="signal peptide" evidence="2">
    <location>
        <begin position="1"/>
        <end position="20"/>
    </location>
</feature>
<dbReference type="Pfam" id="PF00497">
    <property type="entry name" value="SBP_bac_3"/>
    <property type="match status" value="1"/>
</dbReference>
<dbReference type="PANTHER" id="PTHR35936">
    <property type="entry name" value="MEMBRANE-BOUND LYTIC MUREIN TRANSGLYCOSYLASE F"/>
    <property type="match status" value="1"/>
</dbReference>
<dbReference type="RefSeq" id="WP_093249842.1">
    <property type="nucleotide sequence ID" value="NZ_FNGP01000002.1"/>
</dbReference>
<dbReference type="InterPro" id="IPR001638">
    <property type="entry name" value="Solute-binding_3/MltF_N"/>
</dbReference>
<protein>
    <submittedName>
        <fullName evidence="4">Amino acid ABC transporter substrate-binding protein, PAAT family</fullName>
    </submittedName>
</protein>
<gene>
    <name evidence="4" type="ORF">SAMN04488242_1145</name>
</gene>
<sequence length="163" mass="17259">MSARRSTRRALAAAAALVVAATGCGTFPKDSEGTLDRVRGGTLVVGVSEHEPWTSVGPGDEVSGSEAALVEGFAESLGAEIEWEVGPESILADEVKRGQVDIVIGGLTSVSPWKSDISLTRPYTKVKSEDGKQQKMVMGVPKGENAFQVALERYLAEQEGEIR</sequence>
<dbReference type="EMBL" id="FNGP01000002">
    <property type="protein sequence ID" value="SDL34693.1"/>
    <property type="molecule type" value="Genomic_DNA"/>
</dbReference>
<dbReference type="PANTHER" id="PTHR35936:SF17">
    <property type="entry name" value="ARGININE-BINDING EXTRACELLULAR PROTEIN ARTP"/>
    <property type="match status" value="1"/>
</dbReference>
<evidence type="ECO:0000313" key="4">
    <source>
        <dbReference type="EMBL" id="SDL34693.1"/>
    </source>
</evidence>
<proteinExistence type="predicted"/>
<dbReference type="AlphaFoldDB" id="A0A1G9JBY1"/>
<dbReference type="SUPFAM" id="SSF53850">
    <property type="entry name" value="Periplasmic binding protein-like II"/>
    <property type="match status" value="1"/>
</dbReference>
<keyword evidence="1 2" id="KW-0732">Signal</keyword>
<evidence type="ECO:0000313" key="5">
    <source>
        <dbReference type="Proteomes" id="UP000199475"/>
    </source>
</evidence>
<name>A0A1G9JBY1_9ACTN</name>
<accession>A0A1G9JBY1</accession>
<evidence type="ECO:0000259" key="3">
    <source>
        <dbReference type="Pfam" id="PF00497"/>
    </source>
</evidence>